<feature type="transmembrane region" description="Helical" evidence="3">
    <location>
        <begin position="12"/>
        <end position="32"/>
    </location>
</feature>
<dbReference type="InterPro" id="IPR000719">
    <property type="entry name" value="Prot_kinase_dom"/>
</dbReference>
<evidence type="ECO:0000313" key="6">
    <source>
        <dbReference type="Proteomes" id="UP000076420"/>
    </source>
</evidence>
<dbReference type="GO" id="GO:0004715">
    <property type="term" value="F:non-membrane spanning protein tyrosine kinase activity"/>
    <property type="evidence" value="ECO:0007669"/>
    <property type="project" value="InterPro"/>
</dbReference>
<dbReference type="PANTHER" id="PTHR46448">
    <property type="entry name" value="PROTEIN KINASE DOMAIN-CONTAINING PROTEIN"/>
    <property type="match status" value="1"/>
</dbReference>
<evidence type="ECO:0000259" key="4">
    <source>
        <dbReference type="PROSITE" id="PS50011"/>
    </source>
</evidence>
<accession>A0A2C9LBK7</accession>
<name>A0A2C9LBK7_BIOGL</name>
<evidence type="ECO:0000256" key="3">
    <source>
        <dbReference type="SAM" id="Phobius"/>
    </source>
</evidence>
<dbReference type="Proteomes" id="UP000076420">
    <property type="component" value="Unassembled WGS sequence"/>
</dbReference>
<feature type="coiled-coil region" evidence="1">
    <location>
        <begin position="422"/>
        <end position="449"/>
    </location>
</feature>
<dbReference type="GO" id="GO:0005576">
    <property type="term" value="C:extracellular region"/>
    <property type="evidence" value="ECO:0007669"/>
    <property type="project" value="TreeGrafter"/>
</dbReference>
<reference evidence="5" key="1">
    <citation type="submission" date="2020-05" db="UniProtKB">
        <authorList>
            <consortium name="EnsemblMetazoa"/>
        </authorList>
    </citation>
    <scope>IDENTIFICATION</scope>
    <source>
        <strain evidence="5">BB02</strain>
    </source>
</reference>
<keyword evidence="3" id="KW-1133">Transmembrane helix</keyword>
<dbReference type="RefSeq" id="XP_013067560.2">
    <property type="nucleotide sequence ID" value="XM_013212106.2"/>
</dbReference>
<gene>
    <name evidence="5" type="primary">106055711</name>
</gene>
<sequence length="452" mass="51028">MHCISKRQLTYLALTFPALVYLFLMFSVIGQVCFKTDVDHKKVSTDYIDVVKTFQKRADSRILSRSEFFHESIDSRRLLNAGNARALPSHASPFNDLKNSNGASASERGSPPMFNCSSISQMRIRNKIGHGVSKQAFLAEYQGLQVAIKMVTRHIHELKTCLEQLRQLKVAQEIISRYDGQTGQNDQFSHKYLENLEKAFSKGGASHHEVFFNDLTSSKGSKSVKEEKLPLPTVKISATERQRCYTFPTARLMKEILLSQQLTHPNLVKLLGFCVRSEESESTDISEHGVVSVFELGKHFVLDNLQILPWPTRLRHAREMADLLSYLEHSPLGSLIVPDFKEGHLLMANGSLKLIDLDDVNNLEPECDPHKPQEGQCPYNLRCVRALCEGFNAKENLKNMNSLVLKRLLFPLSFPENVVPKIGQLNAQLDSLAINAEDLKVQLRTIQQLLGS</sequence>
<dbReference type="InterPro" id="IPR011009">
    <property type="entry name" value="Kinase-like_dom_sf"/>
</dbReference>
<keyword evidence="3" id="KW-0812">Transmembrane</keyword>
<dbReference type="Gene3D" id="1.10.510.10">
    <property type="entry name" value="Transferase(Phosphotransferase) domain 1"/>
    <property type="match status" value="1"/>
</dbReference>
<dbReference type="STRING" id="6526.A0A2C9LBK7"/>
<dbReference type="GO" id="GO:0001501">
    <property type="term" value="P:skeletal system development"/>
    <property type="evidence" value="ECO:0007669"/>
    <property type="project" value="TreeGrafter"/>
</dbReference>
<organism evidence="5 6">
    <name type="scientific">Biomphalaria glabrata</name>
    <name type="common">Bloodfluke planorb</name>
    <name type="synonym">Freshwater snail</name>
    <dbReference type="NCBI Taxonomy" id="6526"/>
    <lineage>
        <taxon>Eukaryota</taxon>
        <taxon>Metazoa</taxon>
        <taxon>Spiralia</taxon>
        <taxon>Lophotrochozoa</taxon>
        <taxon>Mollusca</taxon>
        <taxon>Gastropoda</taxon>
        <taxon>Heterobranchia</taxon>
        <taxon>Euthyneura</taxon>
        <taxon>Panpulmonata</taxon>
        <taxon>Hygrophila</taxon>
        <taxon>Lymnaeoidea</taxon>
        <taxon>Planorbidae</taxon>
        <taxon>Biomphalaria</taxon>
    </lineage>
</organism>
<keyword evidence="3" id="KW-0472">Membrane</keyword>
<dbReference type="AlphaFoldDB" id="A0A2C9LBK7"/>
<dbReference type="InterPro" id="IPR042983">
    <property type="entry name" value="PKDCC"/>
</dbReference>
<dbReference type="OrthoDB" id="4062651at2759"/>
<feature type="region of interest" description="Disordered" evidence="2">
    <location>
        <begin position="90"/>
        <end position="110"/>
    </location>
</feature>
<dbReference type="GO" id="GO:0005524">
    <property type="term" value="F:ATP binding"/>
    <property type="evidence" value="ECO:0007669"/>
    <property type="project" value="InterPro"/>
</dbReference>
<feature type="domain" description="Protein kinase" evidence="4">
    <location>
        <begin position="122"/>
        <end position="452"/>
    </location>
</feature>
<evidence type="ECO:0000256" key="2">
    <source>
        <dbReference type="SAM" id="MobiDB-lite"/>
    </source>
</evidence>
<dbReference type="PROSITE" id="PS50011">
    <property type="entry name" value="PROTEIN_KINASE_DOM"/>
    <property type="match status" value="1"/>
</dbReference>
<dbReference type="VEuPathDB" id="VectorBase:BGLB029370"/>
<evidence type="ECO:0000313" key="5">
    <source>
        <dbReference type="EnsemblMetazoa" id="BGLB029370-PA"/>
    </source>
</evidence>
<dbReference type="PANTHER" id="PTHR46448:SF1">
    <property type="entry name" value="PROTEIN KINASE DOMAIN-CONTAINING PROTEIN"/>
    <property type="match status" value="1"/>
</dbReference>
<dbReference type="KEGG" id="bgt:106055711"/>
<protein>
    <recommendedName>
        <fullName evidence="4">Protein kinase domain-containing protein</fullName>
    </recommendedName>
</protein>
<dbReference type="VEuPathDB" id="VectorBase:BGLAX_044537"/>
<proteinExistence type="predicted"/>
<dbReference type="EnsemblMetazoa" id="BGLB029370-RA">
    <property type="protein sequence ID" value="BGLB029370-PA"/>
    <property type="gene ID" value="BGLB029370"/>
</dbReference>
<evidence type="ECO:0000256" key="1">
    <source>
        <dbReference type="SAM" id="Coils"/>
    </source>
</evidence>
<keyword evidence="1" id="KW-0175">Coiled coil</keyword>
<dbReference type="SUPFAM" id="SSF56112">
    <property type="entry name" value="Protein kinase-like (PK-like)"/>
    <property type="match status" value="1"/>
</dbReference>